<proteinExistence type="predicted"/>
<dbReference type="eggNOG" id="KOG2814">
    <property type="taxonomic scope" value="Eukaryota"/>
</dbReference>
<dbReference type="Gene3D" id="3.90.1140.10">
    <property type="entry name" value="Cyclic phosphodiesterase"/>
    <property type="match status" value="1"/>
</dbReference>
<evidence type="ECO:0000259" key="2">
    <source>
        <dbReference type="Pfam" id="PF10469"/>
    </source>
</evidence>
<dbReference type="EMBL" id="KI925463">
    <property type="protein sequence ID" value="ETW77402.1"/>
    <property type="molecule type" value="Genomic_DNA"/>
</dbReference>
<keyword evidence="4" id="KW-1185">Reference proteome</keyword>
<gene>
    <name evidence="3" type="ORF">HETIRDRAFT_147887</name>
</gene>
<accession>W4JV39</accession>
<dbReference type="PANTHER" id="PTHR13360:SF1">
    <property type="entry name" value="ACTIVATING SIGNAL COINTEGRATOR 1 COMPLEX SUBUNIT 1"/>
    <property type="match status" value="1"/>
</dbReference>
<reference evidence="3 4" key="1">
    <citation type="journal article" date="2012" name="New Phytol.">
        <title>Insight into trade-off between wood decay and parasitism from the genome of a fungal forest pathogen.</title>
        <authorList>
            <person name="Olson A."/>
            <person name="Aerts A."/>
            <person name="Asiegbu F."/>
            <person name="Belbahri L."/>
            <person name="Bouzid O."/>
            <person name="Broberg A."/>
            <person name="Canback B."/>
            <person name="Coutinho P.M."/>
            <person name="Cullen D."/>
            <person name="Dalman K."/>
            <person name="Deflorio G."/>
            <person name="van Diepen L.T."/>
            <person name="Dunand C."/>
            <person name="Duplessis S."/>
            <person name="Durling M."/>
            <person name="Gonthier P."/>
            <person name="Grimwood J."/>
            <person name="Fossdal C.G."/>
            <person name="Hansson D."/>
            <person name="Henrissat B."/>
            <person name="Hietala A."/>
            <person name="Himmelstrand K."/>
            <person name="Hoffmeister D."/>
            <person name="Hogberg N."/>
            <person name="James T.Y."/>
            <person name="Karlsson M."/>
            <person name="Kohler A."/>
            <person name="Kues U."/>
            <person name="Lee Y.H."/>
            <person name="Lin Y.C."/>
            <person name="Lind M."/>
            <person name="Lindquist E."/>
            <person name="Lombard V."/>
            <person name="Lucas S."/>
            <person name="Lunden K."/>
            <person name="Morin E."/>
            <person name="Murat C."/>
            <person name="Park J."/>
            <person name="Raffaello T."/>
            <person name="Rouze P."/>
            <person name="Salamov A."/>
            <person name="Schmutz J."/>
            <person name="Solheim H."/>
            <person name="Stahlberg J."/>
            <person name="Velez H."/>
            <person name="de Vries R.P."/>
            <person name="Wiebenga A."/>
            <person name="Woodward S."/>
            <person name="Yakovlev I."/>
            <person name="Garbelotto M."/>
            <person name="Martin F."/>
            <person name="Grigoriev I.V."/>
            <person name="Stenlid J."/>
        </authorList>
    </citation>
    <scope>NUCLEOTIDE SEQUENCE [LARGE SCALE GENOMIC DNA]</scope>
    <source>
        <strain evidence="3 4">TC 32-1</strain>
    </source>
</reference>
<name>W4JV39_HETIT</name>
<dbReference type="OrthoDB" id="277832at2759"/>
<feature type="region of interest" description="Disordered" evidence="1">
    <location>
        <begin position="1"/>
        <end position="43"/>
    </location>
</feature>
<feature type="non-terminal residue" evidence="3">
    <location>
        <position position="248"/>
    </location>
</feature>
<organism evidence="3 4">
    <name type="scientific">Heterobasidion irregulare (strain TC 32-1)</name>
    <dbReference type="NCBI Taxonomy" id="747525"/>
    <lineage>
        <taxon>Eukaryota</taxon>
        <taxon>Fungi</taxon>
        <taxon>Dikarya</taxon>
        <taxon>Basidiomycota</taxon>
        <taxon>Agaricomycotina</taxon>
        <taxon>Agaricomycetes</taxon>
        <taxon>Russulales</taxon>
        <taxon>Bondarzewiaceae</taxon>
        <taxon>Heterobasidion</taxon>
        <taxon>Heterobasidion annosum species complex</taxon>
    </lineage>
</organism>
<dbReference type="PANTHER" id="PTHR13360">
    <property type="entry name" value="ACTIVATING SIGNAL COINTEGRATOR 1 COMPLEX SUBUNIT 1"/>
    <property type="match status" value="1"/>
</dbReference>
<dbReference type="KEGG" id="hir:HETIRDRAFT_147887"/>
<dbReference type="STRING" id="747525.W4JV39"/>
<feature type="domain" description="A-kinase anchor protein 7-like phosphoesterase" evidence="2">
    <location>
        <begin position="45"/>
        <end position="228"/>
    </location>
</feature>
<feature type="compositionally biased region" description="Low complexity" evidence="1">
    <location>
        <begin position="22"/>
        <end position="36"/>
    </location>
</feature>
<dbReference type="RefSeq" id="XP_009550911.1">
    <property type="nucleotide sequence ID" value="XM_009552616.1"/>
</dbReference>
<evidence type="ECO:0000313" key="3">
    <source>
        <dbReference type="EMBL" id="ETW77402.1"/>
    </source>
</evidence>
<sequence length="248" mass="26466">MFTTGSASRHAQQMPRPKPPKARGAPSTSSPATGPSQRPANPKLTHFISLPIGHHASLRASMTGFTSALLQGAPAVAGLDRTIVIPARRLHLTLGVMSLDQPGSARANAPPPTLGAARALLEALLPRVLQMLHGQRLRVDLERMDVLQPERGDASRAHVLFVGPVLGGEDGRRLRSVCEMVRGEFIASGLMVDDHRPLKLHCTVLNTTYRKPRPRGARQPFSYADILQSTAFRAIAATQGSGIGAPTA</sequence>
<dbReference type="InterPro" id="IPR019510">
    <property type="entry name" value="AKAP7-like_phosphoesterase"/>
</dbReference>
<dbReference type="InterPro" id="IPR009210">
    <property type="entry name" value="ASCC1"/>
</dbReference>
<feature type="compositionally biased region" description="Polar residues" evidence="1">
    <location>
        <begin position="1"/>
        <end position="11"/>
    </location>
</feature>
<dbReference type="HOGENOM" id="CLU_044606_1_0_1"/>
<dbReference type="GeneID" id="20667236"/>
<dbReference type="Proteomes" id="UP000030671">
    <property type="component" value="Unassembled WGS sequence"/>
</dbReference>
<evidence type="ECO:0000313" key="4">
    <source>
        <dbReference type="Proteomes" id="UP000030671"/>
    </source>
</evidence>
<dbReference type="AlphaFoldDB" id="W4JV39"/>
<dbReference type="GO" id="GO:0005634">
    <property type="term" value="C:nucleus"/>
    <property type="evidence" value="ECO:0007669"/>
    <property type="project" value="TreeGrafter"/>
</dbReference>
<dbReference type="GO" id="GO:0006355">
    <property type="term" value="P:regulation of DNA-templated transcription"/>
    <property type="evidence" value="ECO:0007669"/>
    <property type="project" value="TreeGrafter"/>
</dbReference>
<evidence type="ECO:0000256" key="1">
    <source>
        <dbReference type="SAM" id="MobiDB-lite"/>
    </source>
</evidence>
<dbReference type="Pfam" id="PF10469">
    <property type="entry name" value="AKAP7_NLS"/>
    <property type="match status" value="1"/>
</dbReference>
<protein>
    <recommendedName>
        <fullName evidence="2">A-kinase anchor protein 7-like phosphoesterase domain-containing protein</fullName>
    </recommendedName>
</protein>
<dbReference type="InParanoid" id="W4JV39"/>
<dbReference type="GO" id="GO:0006307">
    <property type="term" value="P:DNA alkylation repair"/>
    <property type="evidence" value="ECO:0007669"/>
    <property type="project" value="InterPro"/>
</dbReference>